<evidence type="ECO:0000256" key="5">
    <source>
        <dbReference type="SAM" id="Phobius"/>
    </source>
</evidence>
<evidence type="ECO:0000256" key="1">
    <source>
        <dbReference type="ARBA" id="ARBA00004370"/>
    </source>
</evidence>
<dbReference type="PANTHER" id="PTHR32089:SF112">
    <property type="entry name" value="LYSOZYME-LIKE PROTEIN-RELATED"/>
    <property type="match status" value="1"/>
</dbReference>
<dbReference type="InterPro" id="IPR004089">
    <property type="entry name" value="MCPsignal_dom"/>
</dbReference>
<sequence length="491" mass="53441">MTLSQLTESFIPDSLRQDQDRLIHARTVVTVALLAGVIAPVFAVSYFKNQHPAMGWGILLGSAGLLIGPVLLRITAQERWVAEGVISCMYAMIVWMLYVNGGIMSSSALWMASIPFAAIFIAGRGSGYFWSLVSLCTIATFLYIDQNNIPLPESPIPESMIPSQQAKSLIGMSLIVMVLALAFDKAKSKGFEQLETARKASEQNEQRIAEILAKVTSSVHQAENVSRDVTSSAQRITQTMQQQNQALGSMVEEADKIVMDVCQQACDADLAVTTAKKAGSEANEGGTVMNNAVNKLNRATEVIMNAAERLETLEQSSHEVNSIVVMIHDIAEQTNLLALNAAIEAARAGEQGRGFAVVADEVRGLAERTRNATQDISDKIRLIVDGTESAVAAMQEGSQEVQLGQSHAQAAQEQIQAIIQDTCQLGQQMEQLSTTGQQQQTTFTHYAEEIRNIGQQVVQLADETQQIQSNIEQLDQIMGELSRSVRAFERA</sequence>
<dbReference type="PANTHER" id="PTHR32089">
    <property type="entry name" value="METHYL-ACCEPTING CHEMOTAXIS PROTEIN MCPB"/>
    <property type="match status" value="1"/>
</dbReference>
<proteinExistence type="predicted"/>
<comment type="subcellular location">
    <subcellularLocation>
        <location evidence="1">Membrane</location>
    </subcellularLocation>
</comment>
<feature type="domain" description="Methyl-accepting transducer" evidence="6">
    <location>
        <begin position="218"/>
        <end position="454"/>
    </location>
</feature>
<keyword evidence="5" id="KW-0812">Transmembrane</keyword>
<keyword evidence="5" id="KW-1133">Transmembrane helix</keyword>
<dbReference type="GO" id="GO:0006935">
    <property type="term" value="P:chemotaxis"/>
    <property type="evidence" value="ECO:0007669"/>
    <property type="project" value="UniProtKB-ARBA"/>
</dbReference>
<protein>
    <recommendedName>
        <fullName evidence="6">Methyl-accepting transducer domain-containing protein</fullName>
    </recommendedName>
</protein>
<dbReference type="Gene3D" id="1.10.287.950">
    <property type="entry name" value="Methyl-accepting chemotaxis protein"/>
    <property type="match status" value="1"/>
</dbReference>
<comment type="caution">
    <text evidence="7">The sequence shown here is derived from an EMBL/GenBank/DDBJ whole genome shotgun (WGS) entry which is preliminary data.</text>
</comment>
<evidence type="ECO:0000256" key="2">
    <source>
        <dbReference type="ARBA" id="ARBA00023224"/>
    </source>
</evidence>
<reference evidence="7" key="1">
    <citation type="submission" date="2017-02" db="EMBL/GenBank/DDBJ databases">
        <title>Draft Genome Sequence of the Salt Water Bacterium Oceanospirillum linum ATCC 11336.</title>
        <authorList>
            <person name="Trachtenberg A.M."/>
            <person name="Carney J.G."/>
            <person name="Linnane J.D."/>
            <person name="Rheaume B.A."/>
            <person name="Pitts N.L."/>
            <person name="Mykles D.L."/>
            <person name="Maclea K.S."/>
        </authorList>
    </citation>
    <scope>NUCLEOTIDE SEQUENCE [LARGE SCALE GENOMIC DNA]</scope>
    <source>
        <strain evidence="7">ATCC 11336</strain>
    </source>
</reference>
<evidence type="ECO:0000256" key="3">
    <source>
        <dbReference type="PROSITE-ProRule" id="PRU00284"/>
    </source>
</evidence>
<dbReference type="RefSeq" id="WP_078319463.1">
    <property type="nucleotide sequence ID" value="NZ_FXTS01000003.1"/>
</dbReference>
<dbReference type="SUPFAM" id="SSF58104">
    <property type="entry name" value="Methyl-accepting chemotaxis protein (MCP) signaling domain"/>
    <property type="match status" value="1"/>
</dbReference>
<feature type="transmembrane region" description="Helical" evidence="5">
    <location>
        <begin position="53"/>
        <end position="72"/>
    </location>
</feature>
<feature type="coiled-coil region" evidence="4">
    <location>
        <begin position="289"/>
        <end position="316"/>
    </location>
</feature>
<keyword evidence="5" id="KW-0472">Membrane</keyword>
<feature type="transmembrane region" description="Helical" evidence="5">
    <location>
        <begin position="25"/>
        <end position="47"/>
    </location>
</feature>
<keyword evidence="2 3" id="KW-0807">Transducer</keyword>
<evidence type="ECO:0000313" key="7">
    <source>
        <dbReference type="EMBL" id="OOV87110.1"/>
    </source>
</evidence>
<evidence type="ECO:0000259" key="6">
    <source>
        <dbReference type="PROSITE" id="PS50111"/>
    </source>
</evidence>
<dbReference type="Pfam" id="PF00015">
    <property type="entry name" value="MCPsignal"/>
    <property type="match status" value="1"/>
</dbReference>
<gene>
    <name evidence="7" type="ORF">BTA35_0208900</name>
</gene>
<name>A0A1T1HBH6_OCELI</name>
<dbReference type="AlphaFoldDB" id="A0A1T1HBH6"/>
<accession>A0A1T1HBH6</accession>
<dbReference type="GO" id="GO:0016020">
    <property type="term" value="C:membrane"/>
    <property type="evidence" value="ECO:0007669"/>
    <property type="project" value="UniProtKB-SubCell"/>
</dbReference>
<dbReference type="GO" id="GO:0007165">
    <property type="term" value="P:signal transduction"/>
    <property type="evidence" value="ECO:0007669"/>
    <property type="project" value="UniProtKB-KW"/>
</dbReference>
<dbReference type="SMART" id="SM00283">
    <property type="entry name" value="MA"/>
    <property type="match status" value="1"/>
</dbReference>
<dbReference type="STRING" id="966.BTA35_0208900"/>
<dbReference type="Proteomes" id="UP000190064">
    <property type="component" value="Unassembled WGS sequence"/>
</dbReference>
<dbReference type="EMBL" id="MTSD02000003">
    <property type="protein sequence ID" value="OOV87110.1"/>
    <property type="molecule type" value="Genomic_DNA"/>
</dbReference>
<keyword evidence="4" id="KW-0175">Coiled coil</keyword>
<keyword evidence="8" id="KW-1185">Reference proteome</keyword>
<evidence type="ECO:0000256" key="4">
    <source>
        <dbReference type="SAM" id="Coils"/>
    </source>
</evidence>
<organism evidence="7 8">
    <name type="scientific">Oceanospirillum linum</name>
    <dbReference type="NCBI Taxonomy" id="966"/>
    <lineage>
        <taxon>Bacteria</taxon>
        <taxon>Pseudomonadati</taxon>
        <taxon>Pseudomonadota</taxon>
        <taxon>Gammaproteobacteria</taxon>
        <taxon>Oceanospirillales</taxon>
        <taxon>Oceanospirillaceae</taxon>
        <taxon>Oceanospirillum</taxon>
    </lineage>
</organism>
<evidence type="ECO:0000313" key="8">
    <source>
        <dbReference type="Proteomes" id="UP000190064"/>
    </source>
</evidence>
<feature type="transmembrane region" description="Helical" evidence="5">
    <location>
        <begin position="103"/>
        <end position="121"/>
    </location>
</feature>
<dbReference type="PROSITE" id="PS50111">
    <property type="entry name" value="CHEMOTAXIS_TRANSDUC_2"/>
    <property type="match status" value="1"/>
</dbReference>